<dbReference type="EMBL" id="CM001220">
    <property type="protein sequence ID" value="KEH32628.1"/>
    <property type="molecule type" value="Genomic_DNA"/>
</dbReference>
<organism evidence="1 3">
    <name type="scientific">Medicago truncatula</name>
    <name type="common">Barrel medic</name>
    <name type="synonym">Medicago tribuloides</name>
    <dbReference type="NCBI Taxonomy" id="3880"/>
    <lineage>
        <taxon>Eukaryota</taxon>
        <taxon>Viridiplantae</taxon>
        <taxon>Streptophyta</taxon>
        <taxon>Embryophyta</taxon>
        <taxon>Tracheophyta</taxon>
        <taxon>Spermatophyta</taxon>
        <taxon>Magnoliopsida</taxon>
        <taxon>eudicotyledons</taxon>
        <taxon>Gunneridae</taxon>
        <taxon>Pentapetalae</taxon>
        <taxon>rosids</taxon>
        <taxon>fabids</taxon>
        <taxon>Fabales</taxon>
        <taxon>Fabaceae</taxon>
        <taxon>Papilionoideae</taxon>
        <taxon>50 kb inversion clade</taxon>
        <taxon>NPAAA clade</taxon>
        <taxon>Hologalegina</taxon>
        <taxon>IRL clade</taxon>
        <taxon>Trifolieae</taxon>
        <taxon>Medicago</taxon>
    </lineage>
</organism>
<proteinExistence type="predicted"/>
<dbReference type="HOGENOM" id="CLU_2149589_0_0_1"/>
<reference evidence="1 3" key="1">
    <citation type="journal article" date="2011" name="Nature">
        <title>The Medicago genome provides insight into the evolution of rhizobial symbioses.</title>
        <authorList>
            <person name="Young N.D."/>
            <person name="Debelle F."/>
            <person name="Oldroyd G.E."/>
            <person name="Geurts R."/>
            <person name="Cannon S.B."/>
            <person name="Udvardi M.K."/>
            <person name="Benedito V.A."/>
            <person name="Mayer K.F."/>
            <person name="Gouzy J."/>
            <person name="Schoof H."/>
            <person name="Van de Peer Y."/>
            <person name="Proost S."/>
            <person name="Cook D.R."/>
            <person name="Meyers B.C."/>
            <person name="Spannagl M."/>
            <person name="Cheung F."/>
            <person name="De Mita S."/>
            <person name="Krishnakumar V."/>
            <person name="Gundlach H."/>
            <person name="Zhou S."/>
            <person name="Mudge J."/>
            <person name="Bharti A.K."/>
            <person name="Murray J.D."/>
            <person name="Naoumkina M.A."/>
            <person name="Rosen B."/>
            <person name="Silverstein K.A."/>
            <person name="Tang H."/>
            <person name="Rombauts S."/>
            <person name="Zhao P.X."/>
            <person name="Zhou P."/>
            <person name="Barbe V."/>
            <person name="Bardou P."/>
            <person name="Bechner M."/>
            <person name="Bellec A."/>
            <person name="Berger A."/>
            <person name="Berges H."/>
            <person name="Bidwell S."/>
            <person name="Bisseling T."/>
            <person name="Choisne N."/>
            <person name="Couloux A."/>
            <person name="Denny R."/>
            <person name="Deshpande S."/>
            <person name="Dai X."/>
            <person name="Doyle J.J."/>
            <person name="Dudez A.M."/>
            <person name="Farmer A.D."/>
            <person name="Fouteau S."/>
            <person name="Franken C."/>
            <person name="Gibelin C."/>
            <person name="Gish J."/>
            <person name="Goldstein S."/>
            <person name="Gonzalez A.J."/>
            <person name="Green P.J."/>
            <person name="Hallab A."/>
            <person name="Hartog M."/>
            <person name="Hua A."/>
            <person name="Humphray S.J."/>
            <person name="Jeong D.H."/>
            <person name="Jing Y."/>
            <person name="Jocker A."/>
            <person name="Kenton S.M."/>
            <person name="Kim D.J."/>
            <person name="Klee K."/>
            <person name="Lai H."/>
            <person name="Lang C."/>
            <person name="Lin S."/>
            <person name="Macmil S.L."/>
            <person name="Magdelenat G."/>
            <person name="Matthews L."/>
            <person name="McCorrison J."/>
            <person name="Monaghan E.L."/>
            <person name="Mun J.H."/>
            <person name="Najar F.Z."/>
            <person name="Nicholson C."/>
            <person name="Noirot C."/>
            <person name="O'Bleness M."/>
            <person name="Paule C.R."/>
            <person name="Poulain J."/>
            <person name="Prion F."/>
            <person name="Qin B."/>
            <person name="Qu C."/>
            <person name="Retzel E.F."/>
            <person name="Riddle C."/>
            <person name="Sallet E."/>
            <person name="Samain S."/>
            <person name="Samson N."/>
            <person name="Sanders I."/>
            <person name="Saurat O."/>
            <person name="Scarpelli C."/>
            <person name="Schiex T."/>
            <person name="Segurens B."/>
            <person name="Severin A.J."/>
            <person name="Sherrier D.J."/>
            <person name="Shi R."/>
            <person name="Sims S."/>
            <person name="Singer S.R."/>
            <person name="Sinharoy S."/>
            <person name="Sterck L."/>
            <person name="Viollet A."/>
            <person name="Wang B.B."/>
            <person name="Wang K."/>
            <person name="Wang M."/>
            <person name="Wang X."/>
            <person name="Warfsmann J."/>
            <person name="Weissenbach J."/>
            <person name="White D.D."/>
            <person name="White J.D."/>
            <person name="Wiley G.B."/>
            <person name="Wincker P."/>
            <person name="Xing Y."/>
            <person name="Yang L."/>
            <person name="Yao Z."/>
            <person name="Ying F."/>
            <person name="Zhai J."/>
            <person name="Zhou L."/>
            <person name="Zuber A."/>
            <person name="Denarie J."/>
            <person name="Dixon R.A."/>
            <person name="May G.D."/>
            <person name="Schwartz D.C."/>
            <person name="Rogers J."/>
            <person name="Quetier F."/>
            <person name="Town C.D."/>
            <person name="Roe B.A."/>
        </authorList>
    </citation>
    <scope>NUCLEOTIDE SEQUENCE [LARGE SCALE GENOMIC DNA]</scope>
    <source>
        <strain evidence="1">A17</strain>
        <strain evidence="2 3">cv. Jemalong A17</strain>
    </source>
</reference>
<gene>
    <name evidence="1" type="ordered locus">MTR_4g131063</name>
</gene>
<evidence type="ECO:0000313" key="3">
    <source>
        <dbReference type="Proteomes" id="UP000002051"/>
    </source>
</evidence>
<accession>A0A072UU54</accession>
<sequence length="112" mass="12694">MDIYSETGVHQAPTSLIIQAVVIAIGFGKQVVCKIAVDMPFSKEKLDIAKGLSHYYIADYDVLHLREAFIPEDSNISTTGYIYAGHKECYTWRYLIPGSKCLHYQTYVRDAK</sequence>
<keyword evidence="1" id="KW-0472">Membrane</keyword>
<evidence type="ECO:0000313" key="2">
    <source>
        <dbReference type="EnsemblPlants" id="KEH32628"/>
    </source>
</evidence>
<dbReference type="AlphaFoldDB" id="A0A072UU54"/>
<keyword evidence="1" id="KW-0812">Transmembrane</keyword>
<dbReference type="Proteomes" id="UP000002051">
    <property type="component" value="Chromosome 4"/>
</dbReference>
<reference evidence="2" key="3">
    <citation type="submission" date="2015-04" db="UniProtKB">
        <authorList>
            <consortium name="EnsemblPlants"/>
        </authorList>
    </citation>
    <scope>IDENTIFICATION</scope>
    <source>
        <strain evidence="2">cv. Jemalong A17</strain>
    </source>
</reference>
<keyword evidence="3" id="KW-1185">Reference proteome</keyword>
<protein>
    <submittedName>
        <fullName evidence="1">Transmembrane protein, putative</fullName>
    </submittedName>
</protein>
<dbReference type="EnsemblPlants" id="KEH32628">
    <property type="protein sequence ID" value="KEH32628"/>
    <property type="gene ID" value="MTR_4g131063"/>
</dbReference>
<reference evidence="1 3" key="2">
    <citation type="journal article" date="2014" name="BMC Genomics">
        <title>An improved genome release (version Mt4.0) for the model legume Medicago truncatula.</title>
        <authorList>
            <person name="Tang H."/>
            <person name="Krishnakumar V."/>
            <person name="Bidwell S."/>
            <person name="Rosen B."/>
            <person name="Chan A."/>
            <person name="Zhou S."/>
            <person name="Gentzbittel L."/>
            <person name="Childs K.L."/>
            <person name="Yandell M."/>
            <person name="Gundlach H."/>
            <person name="Mayer K.F."/>
            <person name="Schwartz D.C."/>
            <person name="Town C.D."/>
        </authorList>
    </citation>
    <scope>GENOME REANNOTATION</scope>
    <source>
        <strain evidence="1">A17</strain>
        <strain evidence="2 3">cv. Jemalong A17</strain>
    </source>
</reference>
<evidence type="ECO:0000313" key="1">
    <source>
        <dbReference type="EMBL" id="KEH32628.1"/>
    </source>
</evidence>
<name>A0A072UU54_MEDTR</name>